<dbReference type="GO" id="GO:0005789">
    <property type="term" value="C:endoplasmic reticulum membrane"/>
    <property type="evidence" value="ECO:0007669"/>
    <property type="project" value="TreeGrafter"/>
</dbReference>
<evidence type="ECO:0000313" key="3">
    <source>
        <dbReference type="Proteomes" id="UP000492821"/>
    </source>
</evidence>
<dbReference type="PANTHER" id="PTHR12892">
    <property type="entry name" value="FGF RECEPTOR ACTIVATING PROTEIN 1"/>
    <property type="match status" value="1"/>
</dbReference>
<keyword evidence="1" id="KW-0812">Transmembrane</keyword>
<dbReference type="WBParaSite" id="Pan_g21833.t1">
    <property type="protein sequence ID" value="Pan_g21833.t1"/>
    <property type="gene ID" value="Pan_g21833"/>
</dbReference>
<dbReference type="InterPro" id="IPR019402">
    <property type="entry name" value="CWH43_N"/>
</dbReference>
<dbReference type="PANTHER" id="PTHR12892:SF9">
    <property type="entry name" value="POST-GPI ATTACHMENT TO PROTEINS FACTOR 2-LIKE"/>
    <property type="match status" value="1"/>
</dbReference>
<protein>
    <submittedName>
        <fullName evidence="4">Frag1/DRAM/Sfk1 family-domain-containing protein</fullName>
    </submittedName>
</protein>
<feature type="transmembrane region" description="Helical" evidence="1">
    <location>
        <begin position="100"/>
        <end position="121"/>
    </location>
</feature>
<dbReference type="AlphaFoldDB" id="A0A7E4ZWH2"/>
<accession>A0A7E4ZWH2</accession>
<feature type="transmembrane region" description="Helical" evidence="1">
    <location>
        <begin position="211"/>
        <end position="232"/>
    </location>
</feature>
<dbReference type="Proteomes" id="UP000492821">
    <property type="component" value="Unassembled WGS sequence"/>
</dbReference>
<evidence type="ECO:0000259" key="2">
    <source>
        <dbReference type="Pfam" id="PF10277"/>
    </source>
</evidence>
<evidence type="ECO:0000313" key="4">
    <source>
        <dbReference type="WBParaSite" id="Pan_g21833.t1"/>
    </source>
</evidence>
<reference evidence="4" key="2">
    <citation type="submission" date="2020-10" db="UniProtKB">
        <authorList>
            <consortium name="WormBaseParasite"/>
        </authorList>
    </citation>
    <scope>IDENTIFICATION</scope>
</reference>
<dbReference type="InterPro" id="IPR039545">
    <property type="entry name" value="PGAP2"/>
</dbReference>
<keyword evidence="1" id="KW-1133">Transmembrane helix</keyword>
<dbReference type="GO" id="GO:0000139">
    <property type="term" value="C:Golgi membrane"/>
    <property type="evidence" value="ECO:0007669"/>
    <property type="project" value="InterPro"/>
</dbReference>
<dbReference type="Pfam" id="PF10277">
    <property type="entry name" value="Frag1"/>
    <property type="match status" value="1"/>
</dbReference>
<feature type="transmembrane region" description="Helical" evidence="1">
    <location>
        <begin position="168"/>
        <end position="190"/>
    </location>
</feature>
<reference evidence="3" key="1">
    <citation type="journal article" date="2013" name="Genetics">
        <title>The draft genome and transcriptome of Panagrellus redivivus are shaped by the harsh demands of a free-living lifestyle.</title>
        <authorList>
            <person name="Srinivasan J."/>
            <person name="Dillman A.R."/>
            <person name="Macchietto M.G."/>
            <person name="Heikkinen L."/>
            <person name="Lakso M."/>
            <person name="Fracchia K.M."/>
            <person name="Antoshechkin I."/>
            <person name="Mortazavi A."/>
            <person name="Wong G."/>
            <person name="Sternberg P.W."/>
        </authorList>
    </citation>
    <scope>NUCLEOTIDE SEQUENCE [LARGE SCALE GENOMIC DNA]</scope>
    <source>
        <strain evidence="3">MT8872</strain>
    </source>
</reference>
<feature type="transmembrane region" description="Helical" evidence="1">
    <location>
        <begin position="238"/>
        <end position="259"/>
    </location>
</feature>
<proteinExistence type="predicted"/>
<feature type="transmembrane region" description="Helical" evidence="1">
    <location>
        <begin position="142"/>
        <end position="162"/>
    </location>
</feature>
<feature type="transmembrane region" description="Helical" evidence="1">
    <location>
        <begin position="46"/>
        <end position="68"/>
    </location>
</feature>
<dbReference type="GO" id="GO:0006506">
    <property type="term" value="P:GPI anchor biosynthetic process"/>
    <property type="evidence" value="ECO:0007669"/>
    <property type="project" value="TreeGrafter"/>
</dbReference>
<name>A0A7E4ZWH2_PANRE</name>
<keyword evidence="3" id="KW-1185">Reference proteome</keyword>
<organism evidence="3 4">
    <name type="scientific">Panagrellus redivivus</name>
    <name type="common">Microworm</name>
    <dbReference type="NCBI Taxonomy" id="6233"/>
    <lineage>
        <taxon>Eukaryota</taxon>
        <taxon>Metazoa</taxon>
        <taxon>Ecdysozoa</taxon>
        <taxon>Nematoda</taxon>
        <taxon>Chromadorea</taxon>
        <taxon>Rhabditida</taxon>
        <taxon>Tylenchina</taxon>
        <taxon>Panagrolaimomorpha</taxon>
        <taxon>Panagrolaimoidea</taxon>
        <taxon>Panagrolaimidae</taxon>
        <taxon>Panagrellus</taxon>
    </lineage>
</organism>
<sequence>MGLPCCHKTVAPIDETKKTVGEKAYRQYVHENVQYTELFRIQTLPIFLVGFIPPLCAAVLSIVIALVFHNDQISNYNWQCGRARFPSLSRIINLPLERGIWQILIFINFPIRVIELITGFIRYDRLYHEGYGRPKFFNFMRHAYFIVGLGELFFLGCLSIIGERENTEIHVICFYLFGFCGIGFFIASTFCHRHSLYYVEPYGKLSYRLKLLFMGCYIAAMPILVTAFILYWKQCLLIGYEIFALCEYIGVLFNIAYHGTTYFDVKDRMLLSVRIAEPIELPNSPTVQTFVEEC</sequence>
<feature type="domain" description="CWH43-like N-terminal" evidence="2">
    <location>
        <begin position="46"/>
        <end position="266"/>
    </location>
</feature>
<keyword evidence="1" id="KW-0472">Membrane</keyword>
<evidence type="ECO:0000256" key="1">
    <source>
        <dbReference type="SAM" id="Phobius"/>
    </source>
</evidence>